<dbReference type="InterPro" id="IPR038941">
    <property type="entry name" value="At4g14100-like"/>
</dbReference>
<accession>A0ABN9W3I6</accession>
<dbReference type="PANTHER" id="PTHR33880">
    <property type="entry name" value="EXPRESSED PROTEIN"/>
    <property type="match status" value="1"/>
</dbReference>
<dbReference type="EMBL" id="CAUYUJ010018098">
    <property type="protein sequence ID" value="CAK0880629.1"/>
    <property type="molecule type" value="Genomic_DNA"/>
</dbReference>
<dbReference type="PANTHER" id="PTHR33880:SF19">
    <property type="entry name" value="EXPRESSED PROTEIN"/>
    <property type="match status" value="1"/>
</dbReference>
<feature type="signal peptide" evidence="1">
    <location>
        <begin position="1"/>
        <end position="21"/>
    </location>
</feature>
<name>A0ABN9W3I6_9DINO</name>
<evidence type="ECO:0000256" key="1">
    <source>
        <dbReference type="SAM" id="SignalP"/>
    </source>
</evidence>
<keyword evidence="3" id="KW-1185">Reference proteome</keyword>
<protein>
    <submittedName>
        <fullName evidence="2">Uncharacterized protein</fullName>
    </submittedName>
</protein>
<keyword evidence="1" id="KW-0732">Signal</keyword>
<comment type="caution">
    <text evidence="2">The sequence shown here is derived from an EMBL/GenBank/DDBJ whole genome shotgun (WGS) entry which is preliminary data.</text>
</comment>
<feature type="chain" id="PRO_5047357633" evidence="1">
    <location>
        <begin position="22"/>
        <end position="206"/>
    </location>
</feature>
<sequence length="206" mass="23119">MARRALLGLALCLRGAPRVAAAGCPSSAPPAWPVRFKILQRKVPADDADCGRGTCSNVTAYYDWGRQANLIIVRCPANSTLWDLELGSGHSYYIHPGLRQCMFHEFDVGILRRSWLEGATFLGESFLNGRLCQVWTKDDFIDYYADAEDCTPVSWFFHTMRAWFHTIDYLEGEAVPDDNFFSPPEYCPNRTAGLDGLHHESPALVV</sequence>
<dbReference type="Proteomes" id="UP001189429">
    <property type="component" value="Unassembled WGS sequence"/>
</dbReference>
<proteinExistence type="predicted"/>
<organism evidence="2 3">
    <name type="scientific">Prorocentrum cordatum</name>
    <dbReference type="NCBI Taxonomy" id="2364126"/>
    <lineage>
        <taxon>Eukaryota</taxon>
        <taxon>Sar</taxon>
        <taxon>Alveolata</taxon>
        <taxon>Dinophyceae</taxon>
        <taxon>Prorocentrales</taxon>
        <taxon>Prorocentraceae</taxon>
        <taxon>Prorocentrum</taxon>
    </lineage>
</organism>
<reference evidence="2" key="1">
    <citation type="submission" date="2023-10" db="EMBL/GenBank/DDBJ databases">
        <authorList>
            <person name="Chen Y."/>
            <person name="Shah S."/>
            <person name="Dougan E. K."/>
            <person name="Thang M."/>
            <person name="Chan C."/>
        </authorList>
    </citation>
    <scope>NUCLEOTIDE SEQUENCE [LARGE SCALE GENOMIC DNA]</scope>
</reference>
<evidence type="ECO:0000313" key="2">
    <source>
        <dbReference type="EMBL" id="CAK0880629.1"/>
    </source>
</evidence>
<gene>
    <name evidence="2" type="ORF">PCOR1329_LOCUS63720</name>
</gene>
<evidence type="ECO:0000313" key="3">
    <source>
        <dbReference type="Proteomes" id="UP001189429"/>
    </source>
</evidence>